<protein>
    <recommendedName>
        <fullName evidence="2">S-layer family duplication domain-containing protein</fullName>
    </recommendedName>
</protein>
<dbReference type="KEGG" id="mvc:MSVAZ_2762"/>
<name>A0A0E3LHX5_9EURY</name>
<dbReference type="HOGENOM" id="CLU_115250_0_0_2"/>
<organism evidence="3 4">
    <name type="scientific">Methanosarcina vacuolata Z-761</name>
    <dbReference type="NCBI Taxonomy" id="1434123"/>
    <lineage>
        <taxon>Archaea</taxon>
        <taxon>Methanobacteriati</taxon>
        <taxon>Methanobacteriota</taxon>
        <taxon>Stenosarchaea group</taxon>
        <taxon>Methanomicrobia</taxon>
        <taxon>Methanosarcinales</taxon>
        <taxon>Methanosarcinaceae</taxon>
        <taxon>Methanosarcina</taxon>
    </lineage>
</organism>
<dbReference type="Proteomes" id="UP000033096">
    <property type="component" value="Chromosome"/>
</dbReference>
<evidence type="ECO:0000313" key="4">
    <source>
        <dbReference type="Proteomes" id="UP000033096"/>
    </source>
</evidence>
<evidence type="ECO:0000259" key="2">
    <source>
        <dbReference type="Pfam" id="PF07752"/>
    </source>
</evidence>
<dbReference type="InterPro" id="IPR006457">
    <property type="entry name" value="S_layer-rel_Mac"/>
</dbReference>
<sequence length="226" mass="25177">MRVPNKQRRKEIKKTNLVSVFFFFFLISLCFSVFYSISPALAATDKEKLSIIPADEEKLSIIPADKDSLSIIAINGEEIYIRSGYSHNFLQDYQLYIKGTDTEGKRVWIELSRNGVSLQDSIVTEGSQFVYSYNSTEILNLTVDTIYEGADGVLVKFSPVYQYLDPRLPVPQTPTESFDNASNNTSSSAAPELETHAEGFDMPLFLLGLGAVLLVTGFFAGKGKKK</sequence>
<keyword evidence="1" id="KW-0812">Transmembrane</keyword>
<feature type="transmembrane region" description="Helical" evidence="1">
    <location>
        <begin position="202"/>
        <end position="221"/>
    </location>
</feature>
<dbReference type="AlphaFoldDB" id="A0A0E3LHX5"/>
<dbReference type="Pfam" id="PF07752">
    <property type="entry name" value="S-layer"/>
    <property type="match status" value="1"/>
</dbReference>
<keyword evidence="4" id="KW-1185">Reference proteome</keyword>
<keyword evidence="1" id="KW-1133">Transmembrane helix</keyword>
<dbReference type="PATRIC" id="fig|1434123.4.peg.3394"/>
<dbReference type="GeneID" id="24811273"/>
<evidence type="ECO:0000313" key="3">
    <source>
        <dbReference type="EMBL" id="AKB45031.1"/>
    </source>
</evidence>
<reference evidence="3 4" key="1">
    <citation type="submission" date="2014-07" db="EMBL/GenBank/DDBJ databases">
        <title>Methanogenic archaea and the global carbon cycle.</title>
        <authorList>
            <person name="Henriksen J.R."/>
            <person name="Luke J."/>
            <person name="Reinhart S."/>
            <person name="Benedict M.N."/>
            <person name="Youngblut N.D."/>
            <person name="Metcalf M.E."/>
            <person name="Whitaker R.J."/>
            <person name="Metcalf W.W."/>
        </authorList>
    </citation>
    <scope>NUCLEOTIDE SEQUENCE [LARGE SCALE GENOMIC DNA]</scope>
    <source>
        <strain evidence="3 4">Z-761</strain>
    </source>
</reference>
<accession>A0A0E3LHX5</accession>
<feature type="domain" description="S-layer family duplication" evidence="2">
    <location>
        <begin position="65"/>
        <end position="165"/>
    </location>
</feature>
<dbReference type="STRING" id="1434123.MSVAZ_2762"/>
<gene>
    <name evidence="3" type="ORF">MSVAZ_2762</name>
</gene>
<evidence type="ECO:0000256" key="1">
    <source>
        <dbReference type="SAM" id="Phobius"/>
    </source>
</evidence>
<proteinExistence type="predicted"/>
<dbReference type="EMBL" id="CP009520">
    <property type="protein sequence ID" value="AKB45031.1"/>
    <property type="molecule type" value="Genomic_DNA"/>
</dbReference>
<keyword evidence="1" id="KW-0472">Membrane</keyword>
<dbReference type="RefSeq" id="WP_048122146.1">
    <property type="nucleotide sequence ID" value="NZ_CP009520.1"/>
</dbReference>
<dbReference type="Gene3D" id="2.60.98.40">
    <property type="match status" value="1"/>
</dbReference>